<comment type="subunit">
    <text evidence="2">Homodimer.</text>
</comment>
<dbReference type="EMBL" id="CP005290">
    <property type="protein sequence ID" value="AGK60682.1"/>
    <property type="molecule type" value="Genomic_DNA"/>
</dbReference>
<evidence type="ECO:0000256" key="1">
    <source>
        <dbReference type="ARBA" id="ARBA00022679"/>
    </source>
</evidence>
<keyword evidence="2" id="KW-0328">Glycosyltransferase</keyword>
<dbReference type="HOGENOM" id="CLU_061764_0_0_2"/>
<dbReference type="SUPFAM" id="SSF54211">
    <property type="entry name" value="Ribosomal protein S5 domain 2-like"/>
    <property type="match status" value="1"/>
</dbReference>
<keyword evidence="1 2" id="KW-0808">Transferase</keyword>
<comment type="similarity">
    <text evidence="2">Belongs to the beta-RFA-P synthase family.</text>
</comment>
<evidence type="ECO:0000313" key="5">
    <source>
        <dbReference type="Proteomes" id="UP000013307"/>
    </source>
</evidence>
<dbReference type="Gene3D" id="3.30.230.10">
    <property type="match status" value="1"/>
</dbReference>
<dbReference type="PIRSF" id="PIRSF004884">
    <property type="entry name" value="Sugar_kin_arch"/>
    <property type="match status" value="1"/>
</dbReference>
<feature type="domain" description="GHMP kinase N-terminal" evidence="3">
    <location>
        <begin position="57"/>
        <end position="132"/>
    </location>
</feature>
<dbReference type="EC" id="2.4.2.54" evidence="2"/>
<dbReference type="eggNOG" id="arCOG01026">
    <property type="taxonomic scope" value="Archaea"/>
</dbReference>
<dbReference type="OrthoDB" id="85156at2157"/>
<dbReference type="STRING" id="387631.Asulf_00664"/>
<dbReference type="RefSeq" id="WP_015590281.1">
    <property type="nucleotide sequence ID" value="NC_021169.1"/>
</dbReference>
<comment type="function">
    <text evidence="2">Catalyzes the condensation of 4-aminobenzoate (pABA) with 5-phospho-alpha-D-ribose 1-diphosphate (PRPP) to produce beta-ribofuranosylaminobenzene 5'-phosphate (beta-RFA-P).</text>
</comment>
<dbReference type="GO" id="GO:0005524">
    <property type="term" value="F:ATP binding"/>
    <property type="evidence" value="ECO:0007669"/>
    <property type="project" value="UniProtKB-UniRule"/>
</dbReference>
<dbReference type="Pfam" id="PF00288">
    <property type="entry name" value="GHMP_kinases_N"/>
    <property type="match status" value="1"/>
</dbReference>
<dbReference type="PANTHER" id="PTHR20861">
    <property type="entry name" value="HOMOSERINE/4-DIPHOSPHOCYTIDYL-2-C-METHYL-D-ERYTHRITOL KINASE"/>
    <property type="match status" value="1"/>
</dbReference>
<proteinExistence type="inferred from homology"/>
<dbReference type="GO" id="GO:0043793">
    <property type="term" value="F:beta-ribofuranosylaminobenzene 5'-phosphate synthase activity"/>
    <property type="evidence" value="ECO:0007669"/>
    <property type="project" value="UniProtKB-EC"/>
</dbReference>
<dbReference type="InterPro" id="IPR014721">
    <property type="entry name" value="Ribsml_uS5_D2-typ_fold_subgr"/>
</dbReference>
<evidence type="ECO:0000259" key="3">
    <source>
        <dbReference type="Pfam" id="PF00288"/>
    </source>
</evidence>
<evidence type="ECO:0000313" key="4">
    <source>
        <dbReference type="EMBL" id="AGK60682.1"/>
    </source>
</evidence>
<comment type="pathway">
    <text evidence="2">Cofactor biosynthesis; 5,6,7,8-tetrahydromethanopterin biosynthesis.</text>
</comment>
<dbReference type="AlphaFoldDB" id="N0BEI5"/>
<gene>
    <name evidence="4" type="ORF">Asulf_00664</name>
</gene>
<dbReference type="NCBIfam" id="TIGR00144">
    <property type="entry name" value="beta_RFAP_syn"/>
    <property type="match status" value="1"/>
</dbReference>
<dbReference type="UniPathway" id="UPA00065"/>
<dbReference type="InterPro" id="IPR020568">
    <property type="entry name" value="Ribosomal_Su5_D2-typ_SF"/>
</dbReference>
<dbReference type="InterPro" id="IPR006204">
    <property type="entry name" value="GHMP_kinase_N_dom"/>
</dbReference>
<sequence>MRIRIKTPSRLHITLIDLNGEIGRLDGGIGLALEKPNIEITASDSDNPERIPEPFNKYAERLKKAFGKEISLEILSTYRNHVGLGSGTQSALAVAEAFKKLYGLDLSLYELASLVGRGGTSGIGIHAFKYGGFILDGGHSKKVKKDFLPSSASKAPPPPLLARYDFPDWDVVVVIPELTGSYGAGEVNLFQKYCPISINEVRMLSHIILMKVLPSIVEKDLDSFAEGISRIQRIGFKRVEIEQYGNLIWDVMGSVSGCAVGMSSTGPTVYAITDSNANSVKRDLISAFREKNVECESLVTKANNSGFEEEWLER</sequence>
<dbReference type="InterPro" id="IPR053442">
    <property type="entry name" value="Beta-RFA-P_synthase"/>
</dbReference>
<dbReference type="InterPro" id="IPR004422">
    <property type="entry name" value="RFAP_synthase"/>
</dbReference>
<comment type="catalytic activity">
    <reaction evidence="2">
        <text>5-phospho-alpha-D-ribose 1-diphosphate + 4-hydroxybenzoate + H(+) = 4-(beta-D-ribofuranosyl)phenol 5'-phosphate + CO2 + diphosphate</text>
        <dbReference type="Rhea" id="RHEA:48556"/>
        <dbReference type="ChEBI" id="CHEBI:15378"/>
        <dbReference type="ChEBI" id="CHEBI:16526"/>
        <dbReference type="ChEBI" id="CHEBI:17879"/>
        <dbReference type="ChEBI" id="CHEBI:33019"/>
        <dbReference type="ChEBI" id="CHEBI:58017"/>
        <dbReference type="ChEBI" id="CHEBI:82767"/>
        <dbReference type="EC" id="2.4.2.54"/>
    </reaction>
</comment>
<dbReference type="Proteomes" id="UP000013307">
    <property type="component" value="Chromosome"/>
</dbReference>
<reference evidence="4 5" key="1">
    <citation type="journal article" date="2013" name="Genome Announc.">
        <title>Complete Genome Sequence of the Thermophilic and Facultatively Chemolithoautotrophic Sulfate Reducer Archaeoglobus sulfaticallidus Strain PM70-1T.</title>
        <authorList>
            <person name="Stokke R."/>
            <person name="Hocking W.P."/>
            <person name="Steinsbu B.O."/>
            <person name="Steen I.H."/>
        </authorList>
    </citation>
    <scope>NUCLEOTIDE SEQUENCE [LARGE SCALE GENOMIC DNA]</scope>
    <source>
        <strain evidence="4">PM70-1</strain>
    </source>
</reference>
<evidence type="ECO:0000256" key="2">
    <source>
        <dbReference type="PIRNR" id="PIRNR004884"/>
    </source>
</evidence>
<dbReference type="PANTHER" id="PTHR20861:SF6">
    <property type="entry name" value="BETA-RIBOFURANOSYLPHENOL 5'-PHOSPHATE SYNTHASE"/>
    <property type="match status" value="1"/>
</dbReference>
<dbReference type="NCBIfam" id="NF040726">
    <property type="entry name" value="BetaRFA-P_synth"/>
    <property type="match status" value="1"/>
</dbReference>
<keyword evidence="5" id="KW-1185">Reference proteome</keyword>
<name>N0BEI5_9EURY</name>
<accession>N0BEI5</accession>
<dbReference type="KEGG" id="ast:Asulf_00664"/>
<organism evidence="4 5">
    <name type="scientific">Archaeoglobus sulfaticallidus PM70-1</name>
    <dbReference type="NCBI Taxonomy" id="387631"/>
    <lineage>
        <taxon>Archaea</taxon>
        <taxon>Methanobacteriati</taxon>
        <taxon>Methanobacteriota</taxon>
        <taxon>Archaeoglobi</taxon>
        <taxon>Archaeoglobales</taxon>
        <taxon>Archaeoglobaceae</taxon>
        <taxon>Archaeoglobus</taxon>
    </lineage>
</organism>
<dbReference type="GeneID" id="15392307"/>
<protein>
    <recommendedName>
        <fullName evidence="2">Beta-ribofuranosylaminobenzene 5'-phosphate synthase</fullName>
        <shortName evidence="2">Beta-RFA-P synthase</shortName>
        <ecNumber evidence="2">2.4.2.54</ecNumber>
    </recommendedName>
</protein>